<evidence type="ECO:0000259" key="1">
    <source>
        <dbReference type="Pfam" id="PF14040"/>
    </source>
</evidence>
<dbReference type="Proteomes" id="UP000015530">
    <property type="component" value="Unassembled WGS sequence"/>
</dbReference>
<dbReference type="AlphaFoldDB" id="T0JW40"/>
<name>T0JW40_COLGC</name>
<dbReference type="OrthoDB" id="73875at2759"/>
<comment type="caution">
    <text evidence="2">The sequence shown here is derived from an EMBL/GenBank/DDBJ whole genome shotgun (WGS) entry which is preliminary data.</text>
</comment>
<evidence type="ECO:0000313" key="3">
    <source>
        <dbReference type="Proteomes" id="UP000015530"/>
    </source>
</evidence>
<gene>
    <name evidence="2" type="ORF">CGLO_17751</name>
</gene>
<dbReference type="InterPro" id="IPR029476">
    <property type="entry name" value="DNase_NucA_NucB"/>
</dbReference>
<evidence type="ECO:0000313" key="2">
    <source>
        <dbReference type="EMBL" id="EQB43584.1"/>
    </source>
</evidence>
<dbReference type="HOGENOM" id="CLU_694461_0_0_1"/>
<dbReference type="EMBL" id="AMYD01004235">
    <property type="protein sequence ID" value="EQB43584.1"/>
    <property type="molecule type" value="Genomic_DNA"/>
</dbReference>
<feature type="domain" description="Deoxyribonuclease NucA/NucB" evidence="1">
    <location>
        <begin position="314"/>
        <end position="357"/>
    </location>
</feature>
<organism evidence="2 3">
    <name type="scientific">Colletotrichum gloeosporioides (strain Cg-14)</name>
    <name type="common">Anthracnose fungus</name>
    <name type="synonym">Glomerella cingulata</name>
    <dbReference type="NCBI Taxonomy" id="1237896"/>
    <lineage>
        <taxon>Eukaryota</taxon>
        <taxon>Fungi</taxon>
        <taxon>Dikarya</taxon>
        <taxon>Ascomycota</taxon>
        <taxon>Pezizomycotina</taxon>
        <taxon>Sordariomycetes</taxon>
        <taxon>Hypocreomycetidae</taxon>
        <taxon>Glomerellales</taxon>
        <taxon>Glomerellaceae</taxon>
        <taxon>Colletotrichum</taxon>
        <taxon>Colletotrichum gloeosporioides species complex</taxon>
    </lineage>
</organism>
<dbReference type="Pfam" id="PF14040">
    <property type="entry name" value="DNase_NucA_NucB"/>
    <property type="match status" value="1"/>
</dbReference>
<sequence length="397" mass="44279">MVSNAELRYSSDRKKIADTLEYSGPAVKGIAAFGPTLAIYGQRITEQINGYVNILGEAKAGARVTFDRSRLFWPQDSSDVEKYDEILNLGLTEEPKKPNGLYVTPTIEAGVQVKTQIDVILQSEFIVPSTISPCIGGFDYIYGSYFYYQLGFKAEATLLTRRVGRSKIDWPIDLTQGSIPSKSFVSINLQGNRERMVRLINQPNSEDDMGQSYANDTLAETTLLDPMYLFKPHDDSMDLDPQLPQFTQQIQWPAGDSPSLKLPELRFNCGAFPPLQLRDIFGRQCPNLVSDLDSCPYETAFMHSAIGYSGSLMKVECDEFPWASSKEGGNFRATNERSHECVPSVQNGLGGQCIGMMNYMTQNAGKMDPETEHDDRDDLWIGWVRGSNTDFNGVTQG</sequence>
<protein>
    <recommendedName>
        <fullName evidence="1">Deoxyribonuclease NucA/NucB domain-containing protein</fullName>
    </recommendedName>
</protein>
<accession>T0JW40</accession>
<reference evidence="3" key="1">
    <citation type="journal article" date="2013" name="Mol. Plant Microbe Interact.">
        <title>Global aspects of pacC regulation of pathogenicity genes in Colletotrichum gloeosporioides as revealed by transcriptome analysis.</title>
        <authorList>
            <person name="Alkan N."/>
            <person name="Meng X."/>
            <person name="Friedlander G."/>
            <person name="Reuveni E."/>
            <person name="Sukno S."/>
            <person name="Sherman A."/>
            <person name="Thon M."/>
            <person name="Fluhr R."/>
            <person name="Prusky D."/>
        </authorList>
    </citation>
    <scope>NUCLEOTIDE SEQUENCE [LARGE SCALE GENOMIC DNA]</scope>
    <source>
        <strain evidence="3">Cg-14</strain>
    </source>
</reference>
<proteinExistence type="predicted"/>